<dbReference type="Proteomes" id="UP000683000">
    <property type="component" value="Unassembled WGS sequence"/>
</dbReference>
<sequence length="604" mass="68434">MIDCFRTTTRKFLESGFLQRGFQVRCLRAKPQRLYIRLDNPTEIRSAIPHSTIPFLIQLVPPLDAALIFETDIVRIRRGQYNHSLAFIYRREESISALVVPLQRPYEEDQTPRQELFDPEQATLRGCQVSSIGPPETHHFWCQGREYQSGLLLIQLDRTSITPDPNPHLDDLDNFILVGIALQHIFAPNFFFSTQFWREGDRVRVYKGEMQDQKGIILSLQHEDATVNVLLDRGEEFAMLLRNVYCVFQPGDFVQVVAGKWKGSQGAVVEVEDNMYIHICPEMDLQVNEIIVLFSYIESYLPDHRQHQPQSSSISETYRPSTPPQVRETQIGDLVFMQSGPSGGIVHSMDEIYLWITDSSPNLVGDLVALHPLPCDLVTTTPPIYITWQSSTAFNVSVGDVLQVVRGPLCGEKDLVKSISPYENRVCLKIEGIGTHQTYIQFCMHMSCPSIGGLQSVVGKTVWAIGGEKKGRWGTLHSLGRSKSRVAFPGNELEIENHYVVTEDGRSLSGHLIPLHLHHAINCMIRRSFVREDHVRTPTPPPLPTSSNENPAWTVTTDDSTVRATSPFTPNYGELSWLMDDLFTFCNTSHMSSNLSEVQDWIIC</sequence>
<dbReference type="PROSITE" id="PS01108">
    <property type="entry name" value="RIBOSOMAL_L24"/>
    <property type="match status" value="1"/>
</dbReference>
<dbReference type="AlphaFoldDB" id="A0A8I2YFR1"/>
<dbReference type="SMART" id="SM00739">
    <property type="entry name" value="KOW"/>
    <property type="match status" value="3"/>
</dbReference>
<dbReference type="OrthoDB" id="2671396at2759"/>
<feature type="domain" description="KOW" evidence="1">
    <location>
        <begin position="247"/>
        <end position="274"/>
    </location>
</feature>
<dbReference type="InterPro" id="IPR014722">
    <property type="entry name" value="Rib_uL2_dom2"/>
</dbReference>
<protein>
    <recommendedName>
        <fullName evidence="1">KOW domain-containing protein</fullName>
    </recommendedName>
</protein>
<feature type="domain" description="KOW" evidence="1">
    <location>
        <begin position="196"/>
        <end position="223"/>
    </location>
</feature>
<dbReference type="EMBL" id="JAGFBS010000039">
    <property type="protein sequence ID" value="KAG6371119.1"/>
    <property type="molecule type" value="Genomic_DNA"/>
</dbReference>
<feature type="domain" description="KOW" evidence="1">
    <location>
        <begin position="395"/>
        <end position="422"/>
    </location>
</feature>
<comment type="caution">
    <text evidence="2">The sequence shown here is derived from an EMBL/GenBank/DDBJ whole genome shotgun (WGS) entry which is preliminary data.</text>
</comment>
<dbReference type="Gene3D" id="2.30.30.30">
    <property type="match status" value="1"/>
</dbReference>
<dbReference type="GO" id="GO:0006412">
    <property type="term" value="P:translation"/>
    <property type="evidence" value="ECO:0007669"/>
    <property type="project" value="InterPro"/>
</dbReference>
<dbReference type="InterPro" id="IPR005824">
    <property type="entry name" value="KOW"/>
</dbReference>
<accession>A0A8I2YFR1</accession>
<proteinExistence type="predicted"/>
<dbReference type="GO" id="GO:0003735">
    <property type="term" value="F:structural constituent of ribosome"/>
    <property type="evidence" value="ECO:0007669"/>
    <property type="project" value="InterPro"/>
</dbReference>
<evidence type="ECO:0000313" key="3">
    <source>
        <dbReference type="Proteomes" id="UP000683000"/>
    </source>
</evidence>
<evidence type="ECO:0000313" key="2">
    <source>
        <dbReference type="EMBL" id="KAG6371119.1"/>
    </source>
</evidence>
<organism evidence="2 3">
    <name type="scientific">Boletus reticuloceps</name>
    <dbReference type="NCBI Taxonomy" id="495285"/>
    <lineage>
        <taxon>Eukaryota</taxon>
        <taxon>Fungi</taxon>
        <taxon>Dikarya</taxon>
        <taxon>Basidiomycota</taxon>
        <taxon>Agaricomycotina</taxon>
        <taxon>Agaricomycetes</taxon>
        <taxon>Agaricomycetidae</taxon>
        <taxon>Boletales</taxon>
        <taxon>Boletineae</taxon>
        <taxon>Boletaceae</taxon>
        <taxon>Boletoideae</taxon>
        <taxon>Boletus</taxon>
    </lineage>
</organism>
<dbReference type="InterPro" id="IPR005825">
    <property type="entry name" value="Ribosomal_uL24_CS"/>
</dbReference>
<dbReference type="InterPro" id="IPR008991">
    <property type="entry name" value="Translation_prot_SH3-like_sf"/>
</dbReference>
<evidence type="ECO:0000259" key="1">
    <source>
        <dbReference type="SMART" id="SM00739"/>
    </source>
</evidence>
<gene>
    <name evidence="2" type="ORF">JVT61DRAFT_9878</name>
</gene>
<keyword evidence="3" id="KW-1185">Reference proteome</keyword>
<dbReference type="GO" id="GO:0005840">
    <property type="term" value="C:ribosome"/>
    <property type="evidence" value="ECO:0007669"/>
    <property type="project" value="InterPro"/>
</dbReference>
<dbReference type="SUPFAM" id="SSF50104">
    <property type="entry name" value="Translation proteins SH3-like domain"/>
    <property type="match status" value="1"/>
</dbReference>
<name>A0A8I2YFR1_9AGAM</name>
<reference evidence="2" key="1">
    <citation type="submission" date="2021-03" db="EMBL/GenBank/DDBJ databases">
        <title>Evolutionary innovations through gain and loss of genes in the ectomycorrhizal Boletales.</title>
        <authorList>
            <person name="Wu G."/>
            <person name="Miyauchi S."/>
            <person name="Morin E."/>
            <person name="Yang Z.-L."/>
            <person name="Xu J."/>
            <person name="Martin F.M."/>
        </authorList>
    </citation>
    <scope>NUCLEOTIDE SEQUENCE</scope>
    <source>
        <strain evidence="2">BR01</strain>
    </source>
</reference>